<dbReference type="NCBIfam" id="NF007111">
    <property type="entry name" value="PRK09560.1"/>
    <property type="match status" value="1"/>
</dbReference>
<feature type="transmembrane region" description="Helical" evidence="7">
    <location>
        <begin position="261"/>
        <end position="281"/>
    </location>
</feature>
<dbReference type="Gene3D" id="1.20.1530.10">
    <property type="entry name" value="Na+/H+ antiporter like domain"/>
    <property type="match status" value="1"/>
</dbReference>
<evidence type="ECO:0000256" key="2">
    <source>
        <dbReference type="ARBA" id="ARBA00022475"/>
    </source>
</evidence>
<gene>
    <name evidence="8" type="primary">nhaA_3</name>
    <name evidence="7" type="synonym">nhaA</name>
    <name evidence="8" type="ORF">NCTC12475_01552</name>
</gene>
<evidence type="ECO:0000313" key="8">
    <source>
        <dbReference type="EMBL" id="SUX11333.1"/>
    </source>
</evidence>
<dbReference type="HAMAP" id="MF_01844">
    <property type="entry name" value="NhaA"/>
    <property type="match status" value="1"/>
</dbReference>
<keyword evidence="7" id="KW-0739">Sodium transport</keyword>
<dbReference type="PANTHER" id="PTHR30341:SF0">
    <property type="entry name" value="NA(+)_H(+) ANTIPORTER NHAA"/>
    <property type="match status" value="1"/>
</dbReference>
<comment type="catalytic activity">
    <reaction evidence="7">
        <text>Na(+)(in) + 2 H(+)(out) = Na(+)(out) + 2 H(+)(in)</text>
        <dbReference type="Rhea" id="RHEA:29251"/>
        <dbReference type="ChEBI" id="CHEBI:15378"/>
        <dbReference type="ChEBI" id="CHEBI:29101"/>
    </reaction>
</comment>
<feature type="transmembrane region" description="Helical" evidence="7">
    <location>
        <begin position="330"/>
        <end position="352"/>
    </location>
</feature>
<feature type="transmembrane region" description="Helical" evidence="7">
    <location>
        <begin position="100"/>
        <end position="119"/>
    </location>
</feature>
<feature type="transmembrane region" description="Helical" evidence="7">
    <location>
        <begin position="12"/>
        <end position="30"/>
    </location>
</feature>
<evidence type="ECO:0000256" key="6">
    <source>
        <dbReference type="ARBA" id="ARBA00023136"/>
    </source>
</evidence>
<evidence type="ECO:0000256" key="3">
    <source>
        <dbReference type="ARBA" id="ARBA00022519"/>
    </source>
</evidence>
<comment type="subcellular location">
    <subcellularLocation>
        <location evidence="1">Cell inner membrane</location>
        <topology evidence="1">Multi-pass membrane protein</topology>
    </subcellularLocation>
    <subcellularLocation>
        <location evidence="7">Cell membrane</location>
        <topology evidence="7">Multi-pass membrane protein</topology>
    </subcellularLocation>
</comment>
<evidence type="ECO:0000256" key="7">
    <source>
        <dbReference type="HAMAP-Rule" id="MF_01844"/>
    </source>
</evidence>
<keyword evidence="3" id="KW-0997">Cell inner membrane</keyword>
<name>A0A381DKU8_9BACT</name>
<dbReference type="NCBIfam" id="NF007112">
    <property type="entry name" value="PRK09561.1"/>
    <property type="match status" value="1"/>
</dbReference>
<keyword evidence="7" id="KW-0406">Ion transport</keyword>
<feature type="transmembrane region" description="Helical" evidence="7">
    <location>
        <begin position="364"/>
        <end position="383"/>
    </location>
</feature>
<dbReference type="GeneID" id="93090194"/>
<protein>
    <recommendedName>
        <fullName evidence="7">Na(+)/H(+) antiporter NhaA</fullName>
    </recommendedName>
    <alternativeName>
        <fullName evidence="7">Sodium/proton antiporter NhaA</fullName>
    </alternativeName>
</protein>
<keyword evidence="5 7" id="KW-1133">Transmembrane helix</keyword>
<organism evidence="8 9">
    <name type="scientific">Campylobacter sputorum subsp. sputorum</name>
    <dbReference type="NCBI Taxonomy" id="32024"/>
    <lineage>
        <taxon>Bacteria</taxon>
        <taxon>Pseudomonadati</taxon>
        <taxon>Campylobacterota</taxon>
        <taxon>Epsilonproteobacteria</taxon>
        <taxon>Campylobacterales</taxon>
        <taxon>Campylobacteraceae</taxon>
        <taxon>Campylobacter</taxon>
    </lineage>
</organism>
<accession>A0A381DKU8</accession>
<dbReference type="Pfam" id="PF06965">
    <property type="entry name" value="Na_H_antiport_1"/>
    <property type="match status" value="1"/>
</dbReference>
<reference evidence="8 9" key="1">
    <citation type="submission" date="2018-06" db="EMBL/GenBank/DDBJ databases">
        <authorList>
            <consortium name="Pathogen Informatics"/>
            <person name="Doyle S."/>
        </authorList>
    </citation>
    <scope>NUCLEOTIDE SEQUENCE [LARGE SCALE GENOMIC DNA]</scope>
    <source>
        <strain evidence="8 9">NCTC12475</strain>
    </source>
</reference>
<keyword evidence="6 7" id="KW-0472">Membrane</keyword>
<dbReference type="GO" id="GO:0005886">
    <property type="term" value="C:plasma membrane"/>
    <property type="evidence" value="ECO:0007669"/>
    <property type="project" value="UniProtKB-SubCell"/>
</dbReference>
<evidence type="ECO:0000256" key="1">
    <source>
        <dbReference type="ARBA" id="ARBA00004429"/>
    </source>
</evidence>
<evidence type="ECO:0000256" key="4">
    <source>
        <dbReference type="ARBA" id="ARBA00022692"/>
    </source>
</evidence>
<dbReference type="InterPro" id="IPR023171">
    <property type="entry name" value="Na/H_antiporter_dom_sf"/>
</dbReference>
<feature type="transmembrane region" description="Helical" evidence="7">
    <location>
        <begin position="61"/>
        <end position="79"/>
    </location>
</feature>
<feature type="transmembrane region" description="Helical" evidence="7">
    <location>
        <begin position="183"/>
        <end position="199"/>
    </location>
</feature>
<keyword evidence="7" id="KW-0915">Sodium</keyword>
<keyword evidence="9" id="KW-1185">Reference proteome</keyword>
<dbReference type="GO" id="GO:0015385">
    <property type="term" value="F:sodium:proton antiporter activity"/>
    <property type="evidence" value="ECO:0007669"/>
    <property type="project" value="UniProtKB-UniRule"/>
</dbReference>
<feature type="transmembrane region" description="Helical" evidence="7">
    <location>
        <begin position="125"/>
        <end position="146"/>
    </location>
</feature>
<evidence type="ECO:0000313" key="9">
    <source>
        <dbReference type="Proteomes" id="UP000254920"/>
    </source>
</evidence>
<evidence type="ECO:0000256" key="5">
    <source>
        <dbReference type="ARBA" id="ARBA00022989"/>
    </source>
</evidence>
<keyword evidence="4 7" id="KW-0812">Transmembrane</keyword>
<feature type="transmembrane region" description="Helical" evidence="7">
    <location>
        <begin position="208"/>
        <end position="241"/>
    </location>
</feature>
<dbReference type="OrthoDB" id="9808135at2"/>
<dbReference type="Proteomes" id="UP000254920">
    <property type="component" value="Unassembled WGS sequence"/>
</dbReference>
<dbReference type="GO" id="GO:0006885">
    <property type="term" value="P:regulation of pH"/>
    <property type="evidence" value="ECO:0007669"/>
    <property type="project" value="UniProtKB-UniRule"/>
</dbReference>
<feature type="transmembrane region" description="Helical" evidence="7">
    <location>
        <begin position="293"/>
        <end position="318"/>
    </location>
</feature>
<keyword evidence="7" id="KW-0813">Transport</keyword>
<dbReference type="PANTHER" id="PTHR30341">
    <property type="entry name" value="SODIUM ION/PROTON ANTIPORTER NHAA-RELATED"/>
    <property type="match status" value="1"/>
</dbReference>
<dbReference type="RefSeq" id="WP_089182073.1">
    <property type="nucleotide sequence ID" value="NZ_CP043427.1"/>
</dbReference>
<comment type="function">
    <text evidence="7">Na(+)/H(+) antiporter that extrudes sodium in exchange for external protons.</text>
</comment>
<keyword evidence="7" id="KW-0050">Antiport</keyword>
<dbReference type="EMBL" id="UFVD01000001">
    <property type="protein sequence ID" value="SUX11333.1"/>
    <property type="molecule type" value="Genomic_DNA"/>
</dbReference>
<dbReference type="NCBIfam" id="TIGR00773">
    <property type="entry name" value="NhaA"/>
    <property type="match status" value="1"/>
</dbReference>
<feature type="transmembrane region" description="Helical" evidence="7">
    <location>
        <begin position="158"/>
        <end position="177"/>
    </location>
</feature>
<dbReference type="InterPro" id="IPR004670">
    <property type="entry name" value="NhaA"/>
</dbReference>
<proteinExistence type="inferred from homology"/>
<comment type="similarity">
    <text evidence="7">Belongs to the NhaA Na(+)/H(+) (TC 2.A.33) antiporter family.</text>
</comment>
<dbReference type="AlphaFoldDB" id="A0A381DKU8"/>
<sequence length="386" mass="42685">MRDIINKLNSSDALAAGVLFLATILALIFANTPILSDFYDSFVHFKFSIGVVRDGHIDENIHFWINDALMAIFFFMVGLELKKEILEGALSEFKKVLVPVFAAIGGVIFPALIFILINLGDSTAIKGWAIPMATDIAFAIGIFALLSKNLPSSLRIFLLTLAIVDDLFAILVIAIFYTHNINFMYLSFGLFIFLIMILMNKKNVDNKIYYIVLGIFLWFCILNSGIHATLAGVLIAFSIPLYSKKKQPIVSDMEHALKFPVNYIVLPLFAFVNAGVVLSQIEINQIFSTVPMGIFFGLFIGKQIGIFLFTFLSVKLGFGNLPDGANYKHIYIVAILCGIGFTMSLFISNLAYDEQALKLYSGTEKLAILCGSFLSGIVAFILGKRA</sequence>
<keyword evidence="2 7" id="KW-1003">Cell membrane</keyword>